<feature type="region of interest" description="Disordered" evidence="1">
    <location>
        <begin position="1"/>
        <end position="32"/>
    </location>
</feature>
<evidence type="ECO:0000313" key="4">
    <source>
        <dbReference type="Proteomes" id="UP000199076"/>
    </source>
</evidence>
<proteinExistence type="predicted"/>
<dbReference type="AlphaFoldDB" id="A0A1G7H1L5"/>
<dbReference type="Gene3D" id="1.10.10.10">
    <property type="entry name" value="Winged helix-like DNA-binding domain superfamily/Winged helix DNA-binding domain"/>
    <property type="match status" value="1"/>
</dbReference>
<keyword evidence="4" id="KW-1185">Reference proteome</keyword>
<reference evidence="4" key="1">
    <citation type="submission" date="2016-10" db="EMBL/GenBank/DDBJ databases">
        <authorList>
            <person name="Varghese N."/>
            <person name="Submissions S."/>
        </authorList>
    </citation>
    <scope>NUCLEOTIDE SEQUENCE [LARGE SCALE GENOMIC DNA]</scope>
    <source>
        <strain evidence="4">IBRC-M 10760</strain>
    </source>
</reference>
<dbReference type="Pfam" id="PF24035">
    <property type="entry name" value="DUF7344"/>
    <property type="match status" value="1"/>
</dbReference>
<name>A0A1G7H1L5_9EURY</name>
<dbReference type="InterPro" id="IPR055768">
    <property type="entry name" value="DUF7344"/>
</dbReference>
<protein>
    <recommendedName>
        <fullName evidence="2">DUF7344 domain-containing protein</fullName>
    </recommendedName>
</protein>
<evidence type="ECO:0000313" key="3">
    <source>
        <dbReference type="EMBL" id="SDE94039.1"/>
    </source>
</evidence>
<dbReference type="Proteomes" id="UP000199076">
    <property type="component" value="Unassembled WGS sequence"/>
</dbReference>
<evidence type="ECO:0000256" key="1">
    <source>
        <dbReference type="SAM" id="MobiDB-lite"/>
    </source>
</evidence>
<dbReference type="STRING" id="660518.SAMN05216218_102277"/>
<evidence type="ECO:0000259" key="2">
    <source>
        <dbReference type="Pfam" id="PF24035"/>
    </source>
</evidence>
<dbReference type="OrthoDB" id="21363at2157"/>
<accession>A0A1G7H1L5</accession>
<feature type="domain" description="DUF7344" evidence="2">
    <location>
        <begin position="37"/>
        <end position="111"/>
    </location>
</feature>
<feature type="compositionally biased region" description="Polar residues" evidence="1">
    <location>
        <begin position="1"/>
        <end position="16"/>
    </location>
</feature>
<organism evidence="3 4">
    <name type="scientific">Halorientalis regularis</name>
    <dbReference type="NCBI Taxonomy" id="660518"/>
    <lineage>
        <taxon>Archaea</taxon>
        <taxon>Methanobacteriati</taxon>
        <taxon>Methanobacteriota</taxon>
        <taxon>Stenosarchaea group</taxon>
        <taxon>Halobacteria</taxon>
        <taxon>Halobacteriales</taxon>
        <taxon>Haloarculaceae</taxon>
        <taxon>Halorientalis</taxon>
    </lineage>
</organism>
<sequence length="134" mass="14846">MGQDTQGTERTATRTMQDGRRRTGRPSNESDDLSRLFDVLAHPHRRAAFAVLRNGGWLSLDALARAVLARRDVTAAGDDRPPLATVRLQLHHTHLPKLDAAGVITYDAEDRRAVCTVENDTFGRLLDDVAFEEA</sequence>
<dbReference type="EMBL" id="FNBK01000002">
    <property type="protein sequence ID" value="SDE94039.1"/>
    <property type="molecule type" value="Genomic_DNA"/>
</dbReference>
<dbReference type="RefSeq" id="WP_092688265.1">
    <property type="nucleotide sequence ID" value="NZ_FNBK01000002.1"/>
</dbReference>
<gene>
    <name evidence="3" type="ORF">SAMN05216218_102277</name>
</gene>
<dbReference type="InterPro" id="IPR036388">
    <property type="entry name" value="WH-like_DNA-bd_sf"/>
</dbReference>